<comment type="similarity">
    <text evidence="2 5">Belongs to the pseudouridine synthase TruB family. Type 1 subfamily.</text>
</comment>
<keyword evidence="9" id="KW-1185">Reference proteome</keyword>
<accession>A0A4R8H1B6</accession>
<dbReference type="GO" id="GO:0031119">
    <property type="term" value="P:tRNA pseudouridine synthesis"/>
    <property type="evidence" value="ECO:0007669"/>
    <property type="project" value="UniProtKB-UniRule"/>
</dbReference>
<dbReference type="Proteomes" id="UP000295832">
    <property type="component" value="Unassembled WGS sequence"/>
</dbReference>
<keyword evidence="4 5" id="KW-0413">Isomerase</keyword>
<dbReference type="Pfam" id="PF16198">
    <property type="entry name" value="TruB_C_2"/>
    <property type="match status" value="1"/>
</dbReference>
<dbReference type="SUPFAM" id="SSF55120">
    <property type="entry name" value="Pseudouridine synthase"/>
    <property type="match status" value="1"/>
</dbReference>
<dbReference type="EMBL" id="SOEG01000009">
    <property type="protein sequence ID" value="TDX51879.1"/>
    <property type="molecule type" value="Genomic_DNA"/>
</dbReference>
<evidence type="ECO:0000256" key="4">
    <source>
        <dbReference type="ARBA" id="ARBA00023235"/>
    </source>
</evidence>
<evidence type="ECO:0000259" key="7">
    <source>
        <dbReference type="Pfam" id="PF16198"/>
    </source>
</evidence>
<evidence type="ECO:0000313" key="9">
    <source>
        <dbReference type="Proteomes" id="UP000295832"/>
    </source>
</evidence>
<dbReference type="InterPro" id="IPR032819">
    <property type="entry name" value="TruB_C"/>
</dbReference>
<keyword evidence="3 5" id="KW-0819">tRNA processing</keyword>
<dbReference type="Gene3D" id="3.30.2350.10">
    <property type="entry name" value="Pseudouridine synthase"/>
    <property type="match status" value="1"/>
</dbReference>
<dbReference type="InterPro" id="IPR002501">
    <property type="entry name" value="PsdUridine_synth_N"/>
</dbReference>
<dbReference type="Pfam" id="PF01509">
    <property type="entry name" value="TruB_N"/>
    <property type="match status" value="1"/>
</dbReference>
<dbReference type="HAMAP" id="MF_01080">
    <property type="entry name" value="TruB_bact"/>
    <property type="match status" value="1"/>
</dbReference>
<dbReference type="AlphaFoldDB" id="A0A4R8H1B6"/>
<evidence type="ECO:0000256" key="5">
    <source>
        <dbReference type="HAMAP-Rule" id="MF_01080"/>
    </source>
</evidence>
<comment type="function">
    <text evidence="5">Responsible for synthesis of pseudouridine from uracil-55 in the psi GC loop of transfer RNAs.</text>
</comment>
<evidence type="ECO:0000256" key="1">
    <source>
        <dbReference type="ARBA" id="ARBA00000385"/>
    </source>
</evidence>
<feature type="domain" description="Pseudouridine synthase II N-terminal" evidence="6">
    <location>
        <begin position="23"/>
        <end position="171"/>
    </location>
</feature>
<dbReference type="PANTHER" id="PTHR13767:SF2">
    <property type="entry name" value="PSEUDOURIDYLATE SYNTHASE TRUB1"/>
    <property type="match status" value="1"/>
</dbReference>
<comment type="caution">
    <text evidence="8">The sequence shown here is derived from an EMBL/GenBank/DDBJ whole genome shotgun (WGS) entry which is preliminary data.</text>
</comment>
<sequence length="302" mass="34138">MKGIINILKPPGMTSFDIIYFCRKVFEMKKIGHAGTLDPGAAGVLAVCLGRGTKVVPFLTDTRKAYRAEITLGVETTTLDAFGEITKKAGEFFVSQEEVERVLKEFIGEIEQIPPMYSAIKHNGKRLYKLARQGKKVKRKPRTIDIYNIDLVSFEGKKLIIDVECSKGTYIRTLCADIGKRLGIGAYMSFLVRTKVGEYSLSEALTLEEIELLKKKDRIEELVQSLDSALTHLRSIRVSEDTNKILRNGAYISLNQLADDLIQPPKAGEKFRVYDFDNNFIAVYAWHTSDDKNIFKPERVFV</sequence>
<dbReference type="InterPro" id="IPR020103">
    <property type="entry name" value="PsdUridine_synth_cat_dom_sf"/>
</dbReference>
<organism evidence="8 9">
    <name type="scientific">Orenia marismortui</name>
    <dbReference type="NCBI Taxonomy" id="46469"/>
    <lineage>
        <taxon>Bacteria</taxon>
        <taxon>Bacillati</taxon>
        <taxon>Bacillota</taxon>
        <taxon>Clostridia</taxon>
        <taxon>Halanaerobiales</taxon>
        <taxon>Halobacteroidaceae</taxon>
        <taxon>Orenia</taxon>
    </lineage>
</organism>
<dbReference type="FunFam" id="3.30.2350.10:FF:000011">
    <property type="entry name" value="tRNA pseudouridine synthase B"/>
    <property type="match status" value="1"/>
</dbReference>
<dbReference type="PANTHER" id="PTHR13767">
    <property type="entry name" value="TRNA-PSEUDOURIDINE SYNTHASE"/>
    <property type="match status" value="1"/>
</dbReference>
<name>A0A4R8H1B6_9FIRM</name>
<evidence type="ECO:0000313" key="8">
    <source>
        <dbReference type="EMBL" id="TDX51879.1"/>
    </source>
</evidence>
<evidence type="ECO:0000256" key="2">
    <source>
        <dbReference type="ARBA" id="ARBA00005642"/>
    </source>
</evidence>
<dbReference type="InterPro" id="IPR014780">
    <property type="entry name" value="tRNA_psdUridine_synth_TruB"/>
</dbReference>
<reference evidence="8 9" key="1">
    <citation type="submission" date="2019-03" db="EMBL/GenBank/DDBJ databases">
        <title>Subsurface microbial communities from deep shales in Ohio and West Virginia, USA.</title>
        <authorList>
            <person name="Wrighton K."/>
        </authorList>
    </citation>
    <scope>NUCLEOTIDE SEQUENCE [LARGE SCALE GENOMIC DNA]</scope>
    <source>
        <strain evidence="8 9">MSL 6dP</strain>
    </source>
</reference>
<evidence type="ECO:0000256" key="3">
    <source>
        <dbReference type="ARBA" id="ARBA00022694"/>
    </source>
</evidence>
<dbReference type="GO" id="GO:0160148">
    <property type="term" value="F:tRNA pseudouridine(55) synthase activity"/>
    <property type="evidence" value="ECO:0007669"/>
    <property type="project" value="UniProtKB-EC"/>
</dbReference>
<dbReference type="RefSeq" id="WP_134116143.1">
    <property type="nucleotide sequence ID" value="NZ_SOEG01000009.1"/>
</dbReference>
<dbReference type="CDD" id="cd02573">
    <property type="entry name" value="PseudoU_synth_EcTruB"/>
    <property type="match status" value="1"/>
</dbReference>
<dbReference type="EC" id="5.4.99.25" evidence="5"/>
<gene>
    <name evidence="5" type="primary">truB</name>
    <name evidence="8" type="ORF">C7959_1092</name>
</gene>
<dbReference type="GO" id="GO:1990481">
    <property type="term" value="P:mRNA pseudouridine synthesis"/>
    <property type="evidence" value="ECO:0007669"/>
    <property type="project" value="TreeGrafter"/>
</dbReference>
<dbReference type="NCBIfam" id="TIGR00431">
    <property type="entry name" value="TruB"/>
    <property type="match status" value="1"/>
</dbReference>
<dbReference type="GO" id="GO:0003723">
    <property type="term" value="F:RNA binding"/>
    <property type="evidence" value="ECO:0007669"/>
    <property type="project" value="InterPro"/>
</dbReference>
<protein>
    <recommendedName>
        <fullName evidence="5">tRNA pseudouridine synthase B</fullName>
        <ecNumber evidence="5">5.4.99.25</ecNumber>
    </recommendedName>
    <alternativeName>
        <fullName evidence="5">tRNA pseudouridine(55) synthase</fullName>
        <shortName evidence="5">Psi55 synthase</shortName>
    </alternativeName>
    <alternativeName>
        <fullName evidence="5">tRNA pseudouridylate synthase</fullName>
    </alternativeName>
    <alternativeName>
        <fullName evidence="5">tRNA-uridine isomerase</fullName>
    </alternativeName>
</protein>
<feature type="active site" description="Nucleophile" evidence="5">
    <location>
        <position position="38"/>
    </location>
</feature>
<comment type="catalytic activity">
    <reaction evidence="1 5">
        <text>uridine(55) in tRNA = pseudouridine(55) in tRNA</text>
        <dbReference type="Rhea" id="RHEA:42532"/>
        <dbReference type="Rhea" id="RHEA-COMP:10101"/>
        <dbReference type="Rhea" id="RHEA-COMP:10102"/>
        <dbReference type="ChEBI" id="CHEBI:65314"/>
        <dbReference type="ChEBI" id="CHEBI:65315"/>
        <dbReference type="EC" id="5.4.99.25"/>
    </reaction>
</comment>
<dbReference type="STRING" id="926561.GCA_000379025_03028"/>
<evidence type="ECO:0000259" key="6">
    <source>
        <dbReference type="Pfam" id="PF01509"/>
    </source>
</evidence>
<proteinExistence type="inferred from homology"/>
<feature type="domain" description="tRNA pseudouridylate synthase B C-terminal" evidence="7">
    <location>
        <begin position="172"/>
        <end position="230"/>
    </location>
</feature>